<dbReference type="OrthoDB" id="170617at2157"/>
<keyword evidence="1" id="KW-0472">Membrane</keyword>
<name>L9W8F7_9EURY</name>
<evidence type="ECO:0000256" key="1">
    <source>
        <dbReference type="SAM" id="Phobius"/>
    </source>
</evidence>
<evidence type="ECO:0000313" key="2">
    <source>
        <dbReference type="EMBL" id="ELY45769.1"/>
    </source>
</evidence>
<protein>
    <recommendedName>
        <fullName evidence="4">PGF-CTERM sorting domain-containing protein</fullName>
    </recommendedName>
</protein>
<sequence>MALTRTGFGRPAVVAGVLVVGVVLAVALLAGLAIGDGSGGADPVPETEAAIQENVSEDAYAEPVPEEGDLFFEEGADDGSWVSYVNPRDEYRDPNLGQGSGKICVTLLNEAGQPIVGESVPNTTATVPTGDSLEWHSDADPFVVEFPLTDHYVRPLDSDQFGTNPELPQGDGYMDSHCLEWHGLPEDETVDYGEVELEGEHADDIEVVGYVQQAHQAWETDVHPIGDSESYEATEGGWTYETDESHGQTVVVLQLNGDEADQQSHGETDDDGLTDGISGWIGLGAVAALVALAGVAFSRYR</sequence>
<dbReference type="AlphaFoldDB" id="L9W8F7"/>
<keyword evidence="1" id="KW-1133">Transmembrane helix</keyword>
<dbReference type="eggNOG" id="arCOG10803">
    <property type="taxonomic scope" value="Archaea"/>
</dbReference>
<organism evidence="2 3">
    <name type="scientific">Natronorubrum tibetense GA33</name>
    <dbReference type="NCBI Taxonomy" id="1114856"/>
    <lineage>
        <taxon>Archaea</taxon>
        <taxon>Methanobacteriati</taxon>
        <taxon>Methanobacteriota</taxon>
        <taxon>Stenosarchaea group</taxon>
        <taxon>Halobacteria</taxon>
        <taxon>Halobacteriales</taxon>
        <taxon>Natrialbaceae</taxon>
        <taxon>Natronorubrum</taxon>
    </lineage>
</organism>
<accession>L9W8F7</accession>
<comment type="caution">
    <text evidence="2">The sequence shown here is derived from an EMBL/GenBank/DDBJ whole genome shotgun (WGS) entry which is preliminary data.</text>
</comment>
<dbReference type="PATRIC" id="fig|1114856.3.peg.513"/>
<reference evidence="2 3" key="1">
    <citation type="journal article" date="2014" name="PLoS Genet.">
        <title>Phylogenetically driven sequencing of extremely halophilic archaea reveals strategies for static and dynamic osmo-response.</title>
        <authorList>
            <person name="Becker E.A."/>
            <person name="Seitzer P.M."/>
            <person name="Tritt A."/>
            <person name="Larsen D."/>
            <person name="Krusor M."/>
            <person name="Yao A.I."/>
            <person name="Wu D."/>
            <person name="Madern D."/>
            <person name="Eisen J.A."/>
            <person name="Darling A.E."/>
            <person name="Facciotti M.T."/>
        </authorList>
    </citation>
    <scope>NUCLEOTIDE SEQUENCE [LARGE SCALE GENOMIC DNA]</scope>
    <source>
        <strain evidence="2 3">GA33</strain>
    </source>
</reference>
<dbReference type="STRING" id="1114856.GCA_000383975_03736"/>
<evidence type="ECO:0000313" key="3">
    <source>
        <dbReference type="Proteomes" id="UP000011599"/>
    </source>
</evidence>
<keyword evidence="1" id="KW-0812">Transmembrane</keyword>
<feature type="transmembrane region" description="Helical" evidence="1">
    <location>
        <begin position="277"/>
        <end position="297"/>
    </location>
</feature>
<keyword evidence="3" id="KW-1185">Reference proteome</keyword>
<dbReference type="EMBL" id="AOHW01000006">
    <property type="protein sequence ID" value="ELY45769.1"/>
    <property type="molecule type" value="Genomic_DNA"/>
</dbReference>
<gene>
    <name evidence="2" type="ORF">C496_02467</name>
</gene>
<dbReference type="RefSeq" id="WP_006088203.1">
    <property type="nucleotide sequence ID" value="NZ_AOHW01000006.1"/>
</dbReference>
<proteinExistence type="predicted"/>
<evidence type="ECO:0008006" key="4">
    <source>
        <dbReference type="Google" id="ProtNLM"/>
    </source>
</evidence>
<feature type="transmembrane region" description="Helical" evidence="1">
    <location>
        <begin position="12"/>
        <end position="34"/>
    </location>
</feature>
<dbReference type="Proteomes" id="UP000011599">
    <property type="component" value="Unassembled WGS sequence"/>
</dbReference>